<evidence type="ECO:0000256" key="3">
    <source>
        <dbReference type="ARBA" id="ARBA00022705"/>
    </source>
</evidence>
<feature type="domain" description="Peptidase S24/S26A/S26B/S26C" evidence="14">
    <location>
        <begin position="91"/>
        <end position="205"/>
    </location>
</feature>
<dbReference type="EMBL" id="PEBV01000002">
    <property type="protein sequence ID" value="PTQ54650.1"/>
    <property type="molecule type" value="Genomic_DNA"/>
</dbReference>
<proteinExistence type="inferred from homology"/>
<dbReference type="GO" id="GO:0003677">
    <property type="term" value="F:DNA binding"/>
    <property type="evidence" value="ECO:0007669"/>
    <property type="project" value="UniProtKB-UniRule"/>
</dbReference>
<dbReference type="PRINTS" id="PR00726">
    <property type="entry name" value="LEXASERPTASE"/>
</dbReference>
<dbReference type="GO" id="GO:0006281">
    <property type="term" value="P:DNA repair"/>
    <property type="evidence" value="ECO:0007669"/>
    <property type="project" value="UniProtKB-UniRule"/>
</dbReference>
<evidence type="ECO:0000256" key="1">
    <source>
        <dbReference type="ARBA" id="ARBA00007484"/>
    </source>
</evidence>
<gene>
    <name evidence="12" type="primary">lexA</name>
    <name evidence="17" type="ORF">HSCHL_2241</name>
    <name evidence="16" type="ORF">SA87_07980</name>
</gene>
<evidence type="ECO:0000313" key="18">
    <source>
        <dbReference type="Proteomes" id="UP000243024"/>
    </source>
</evidence>
<dbReference type="CDD" id="cd06529">
    <property type="entry name" value="S24_LexA-like"/>
    <property type="match status" value="1"/>
</dbReference>
<dbReference type="InterPro" id="IPR006197">
    <property type="entry name" value="Peptidase_S24_LexA"/>
</dbReference>
<dbReference type="InterPro" id="IPR036286">
    <property type="entry name" value="LexA/Signal_pep-like_sf"/>
</dbReference>
<evidence type="ECO:0000256" key="10">
    <source>
        <dbReference type="ARBA" id="ARBA00023204"/>
    </source>
</evidence>
<keyword evidence="2 12" id="KW-0678">Repressor</keyword>
<dbReference type="GO" id="GO:0009432">
    <property type="term" value="P:SOS response"/>
    <property type="evidence" value="ECO:0007669"/>
    <property type="project" value="UniProtKB-UniRule"/>
</dbReference>
<feature type="domain" description="LexA repressor DNA-binding" evidence="15">
    <location>
        <begin position="1"/>
        <end position="65"/>
    </location>
</feature>
<dbReference type="GO" id="GO:0004252">
    <property type="term" value="F:serine-type endopeptidase activity"/>
    <property type="evidence" value="ECO:0007669"/>
    <property type="project" value="UniProtKB-UniRule"/>
</dbReference>
<accession>A0A132MGJ6</accession>
<keyword evidence="17" id="KW-0645">Protease</keyword>
<feature type="site" description="Cleavage; by autolysis" evidence="12">
    <location>
        <begin position="98"/>
        <end position="99"/>
    </location>
</feature>
<reference evidence="17 19" key="2">
    <citation type="submission" date="2017-08" db="EMBL/GenBank/DDBJ databases">
        <title>Burning lignite coal seam in the remote Altai Mountains harbors a hydrogen-driven thermophilic microbial community.</title>
        <authorList>
            <person name="Kadnikov V.V."/>
            <person name="Mardanov A.V."/>
            <person name="Ivasenko D."/>
            <person name="Beletsky A.V."/>
            <person name="Karnachuk O.V."/>
            <person name="Ravin N.V."/>
        </authorList>
    </citation>
    <scope>NUCLEOTIDE SEQUENCE [LARGE SCALE GENOMIC DNA]</scope>
    <source>
        <strain evidence="17">AL33</strain>
    </source>
</reference>
<comment type="subunit">
    <text evidence="12">Homodimer.</text>
</comment>
<dbReference type="Pfam" id="PF00717">
    <property type="entry name" value="Peptidase_S24"/>
    <property type="match status" value="1"/>
</dbReference>
<dbReference type="InterPro" id="IPR036388">
    <property type="entry name" value="WH-like_DNA-bd_sf"/>
</dbReference>
<dbReference type="InterPro" id="IPR039418">
    <property type="entry name" value="LexA-like"/>
</dbReference>
<dbReference type="GO" id="GO:0006508">
    <property type="term" value="P:proteolysis"/>
    <property type="evidence" value="ECO:0007669"/>
    <property type="project" value="UniProtKB-KW"/>
</dbReference>
<dbReference type="EMBL" id="JXBB01000002">
    <property type="protein sequence ID" value="OAR05298.1"/>
    <property type="molecule type" value="Genomic_DNA"/>
</dbReference>
<evidence type="ECO:0000313" key="17">
    <source>
        <dbReference type="EMBL" id="PTQ54650.1"/>
    </source>
</evidence>
<evidence type="ECO:0000313" key="16">
    <source>
        <dbReference type="EMBL" id="OAR05298.1"/>
    </source>
</evidence>
<dbReference type="EC" id="3.4.21.88" evidence="12"/>
<keyword evidence="18" id="KW-1185">Reference proteome</keyword>
<evidence type="ECO:0000256" key="12">
    <source>
        <dbReference type="HAMAP-Rule" id="MF_00015"/>
    </source>
</evidence>
<keyword evidence="6 12" id="KW-0068">Autocatalytic cleavage</keyword>
<evidence type="ECO:0000259" key="15">
    <source>
        <dbReference type="Pfam" id="PF01726"/>
    </source>
</evidence>
<dbReference type="InterPro" id="IPR006199">
    <property type="entry name" value="LexA_DNA-bd_dom"/>
</dbReference>
<dbReference type="Gene3D" id="2.10.109.10">
    <property type="entry name" value="Umud Fragment, subunit A"/>
    <property type="match status" value="1"/>
</dbReference>
<protein>
    <recommendedName>
        <fullName evidence="12">LexA repressor</fullName>
        <ecNumber evidence="12">3.4.21.88</ecNumber>
    </recommendedName>
</protein>
<dbReference type="NCBIfam" id="TIGR00498">
    <property type="entry name" value="lexA"/>
    <property type="match status" value="1"/>
</dbReference>
<dbReference type="InterPro" id="IPR006200">
    <property type="entry name" value="LexA"/>
</dbReference>
<evidence type="ECO:0000256" key="4">
    <source>
        <dbReference type="ARBA" id="ARBA00022763"/>
    </source>
</evidence>
<dbReference type="InterPro" id="IPR050077">
    <property type="entry name" value="LexA_repressor"/>
</dbReference>
<evidence type="ECO:0000313" key="19">
    <source>
        <dbReference type="Proteomes" id="UP000244180"/>
    </source>
</evidence>
<dbReference type="PANTHER" id="PTHR33516">
    <property type="entry name" value="LEXA REPRESSOR"/>
    <property type="match status" value="1"/>
</dbReference>
<feature type="active site" description="For autocatalytic cleavage activity" evidence="12">
    <location>
        <position position="132"/>
    </location>
</feature>
<feature type="active site" description="For autocatalytic cleavage activity" evidence="12">
    <location>
        <position position="170"/>
    </location>
</feature>
<dbReference type="InterPro" id="IPR015927">
    <property type="entry name" value="Peptidase_S24_S26A/B/C"/>
</dbReference>
<dbReference type="Pfam" id="PF01726">
    <property type="entry name" value="LexA_DNA_bind"/>
    <property type="match status" value="1"/>
</dbReference>
<comment type="catalytic activity">
    <reaction evidence="12">
        <text>Hydrolysis of Ala-|-Gly bond in repressor LexA.</text>
        <dbReference type="EC" id="3.4.21.88"/>
    </reaction>
</comment>
<keyword evidence="11 12" id="KW-0742">SOS response</keyword>
<evidence type="ECO:0000256" key="6">
    <source>
        <dbReference type="ARBA" id="ARBA00022813"/>
    </source>
</evidence>
<sequence>MSDLSDRQWAILRAIARSLRERGYPPSVREIGKAVGLSSTSSVHFELNRLVQKGVLEKDPERPRALRLSAEGMRLLGPEGREAHGDVRYLPLVGRVTAGRPITAVENIEGYLPFPAARTPDDAFLLRVEGDSMILAGIYDGDLVIVEKTPHANPGDIVVAMTEDGEATVKRFYPDPARGVVRLAAENPNYPPMELATATVLGRVVGLLRFYDR</sequence>
<keyword evidence="9 12" id="KW-0804">Transcription</keyword>
<dbReference type="SUPFAM" id="SSF51306">
    <property type="entry name" value="LexA/Signal peptidase"/>
    <property type="match status" value="1"/>
</dbReference>
<evidence type="ECO:0000259" key="14">
    <source>
        <dbReference type="Pfam" id="PF00717"/>
    </source>
</evidence>
<reference evidence="16 18" key="1">
    <citation type="submission" date="2015-09" db="EMBL/GenBank/DDBJ databases">
        <title>Draft genome sequence of Hydrogenibacillus schlegelii DSM 2000.</title>
        <authorList>
            <person name="Hemp J."/>
        </authorList>
    </citation>
    <scope>NUCLEOTIDE SEQUENCE [LARGE SCALE GENOMIC DNA]</scope>
    <source>
        <strain evidence="16 18">MA 48</strain>
    </source>
</reference>
<dbReference type="Proteomes" id="UP000243024">
    <property type="component" value="Unassembled WGS sequence"/>
</dbReference>
<evidence type="ECO:0000256" key="13">
    <source>
        <dbReference type="RuleBase" id="RU003991"/>
    </source>
</evidence>
<dbReference type="RefSeq" id="WP_066198179.1">
    <property type="nucleotide sequence ID" value="NZ_CBCSAS010000001.1"/>
</dbReference>
<keyword evidence="4 12" id="KW-0227">DNA damage</keyword>
<keyword evidence="3 12" id="KW-0235">DNA replication</keyword>
<dbReference type="Gene3D" id="1.10.10.10">
    <property type="entry name" value="Winged helix-like DNA-binding domain superfamily/Winged helix DNA-binding domain"/>
    <property type="match status" value="1"/>
</dbReference>
<evidence type="ECO:0000256" key="11">
    <source>
        <dbReference type="ARBA" id="ARBA00023236"/>
    </source>
</evidence>
<keyword evidence="10 12" id="KW-0234">DNA repair</keyword>
<dbReference type="OrthoDB" id="9802364at2"/>
<dbReference type="GO" id="GO:0045892">
    <property type="term" value="P:negative regulation of DNA-templated transcription"/>
    <property type="evidence" value="ECO:0007669"/>
    <property type="project" value="UniProtKB-UniRule"/>
</dbReference>
<dbReference type="Proteomes" id="UP000244180">
    <property type="component" value="Unassembled WGS sequence"/>
</dbReference>
<keyword evidence="7 12" id="KW-0805">Transcription regulation</keyword>
<dbReference type="InterPro" id="IPR036390">
    <property type="entry name" value="WH_DNA-bd_sf"/>
</dbReference>
<organism evidence="16 18">
    <name type="scientific">Hydrogenibacillus schlegelii</name>
    <name type="common">Bacillus schlegelii</name>
    <dbReference type="NCBI Taxonomy" id="1484"/>
    <lineage>
        <taxon>Bacteria</taxon>
        <taxon>Bacillati</taxon>
        <taxon>Bacillota</taxon>
        <taxon>Bacilli</taxon>
        <taxon>Bacillales</taxon>
        <taxon>Bacillales Family X. Incertae Sedis</taxon>
        <taxon>Hydrogenibacillus</taxon>
    </lineage>
</organism>
<dbReference type="STRING" id="1484.SA87_07980"/>
<evidence type="ECO:0000256" key="8">
    <source>
        <dbReference type="ARBA" id="ARBA00023125"/>
    </source>
</evidence>
<comment type="similarity">
    <text evidence="1 12 13">Belongs to the peptidase S24 family.</text>
</comment>
<dbReference type="AlphaFoldDB" id="A0A132MGJ6"/>
<name>A0A132MGJ6_HYDSH</name>
<evidence type="ECO:0000256" key="9">
    <source>
        <dbReference type="ARBA" id="ARBA00023163"/>
    </source>
</evidence>
<feature type="DNA-binding region" description="H-T-H motif" evidence="12">
    <location>
        <begin position="28"/>
        <end position="48"/>
    </location>
</feature>
<dbReference type="HAMAP" id="MF_00015">
    <property type="entry name" value="LexA"/>
    <property type="match status" value="1"/>
</dbReference>
<keyword evidence="5 12" id="KW-0378">Hydrolase</keyword>
<dbReference type="SUPFAM" id="SSF46785">
    <property type="entry name" value="Winged helix' DNA-binding domain"/>
    <property type="match status" value="1"/>
</dbReference>
<keyword evidence="8 12" id="KW-0238">DNA-binding</keyword>
<evidence type="ECO:0000256" key="5">
    <source>
        <dbReference type="ARBA" id="ARBA00022801"/>
    </source>
</evidence>
<evidence type="ECO:0000256" key="7">
    <source>
        <dbReference type="ARBA" id="ARBA00023015"/>
    </source>
</evidence>
<dbReference type="GO" id="GO:0006260">
    <property type="term" value="P:DNA replication"/>
    <property type="evidence" value="ECO:0007669"/>
    <property type="project" value="UniProtKB-UniRule"/>
</dbReference>
<comment type="function">
    <text evidence="12">Represses a number of genes involved in the response to DNA damage (SOS response), including recA and lexA. In the presence of single-stranded DNA, RecA interacts with LexA causing an autocatalytic cleavage which disrupts the DNA-binding part of LexA, leading to derepression of the SOS regulon and eventually DNA repair.</text>
</comment>
<comment type="caution">
    <text evidence="16">The sequence shown here is derived from an EMBL/GenBank/DDBJ whole genome shotgun (WGS) entry which is preliminary data.</text>
</comment>
<dbReference type="PANTHER" id="PTHR33516:SF2">
    <property type="entry name" value="LEXA REPRESSOR-RELATED"/>
    <property type="match status" value="1"/>
</dbReference>
<evidence type="ECO:0000256" key="2">
    <source>
        <dbReference type="ARBA" id="ARBA00022491"/>
    </source>
</evidence>